<comment type="caution">
    <text evidence="1">The sequence shown here is derived from an EMBL/GenBank/DDBJ whole genome shotgun (WGS) entry which is preliminary data.</text>
</comment>
<dbReference type="EMBL" id="JAPDGR010002842">
    <property type="protein sequence ID" value="KAJ2973957.1"/>
    <property type="molecule type" value="Genomic_DNA"/>
</dbReference>
<dbReference type="Proteomes" id="UP001143856">
    <property type="component" value="Unassembled WGS sequence"/>
</dbReference>
<protein>
    <submittedName>
        <fullName evidence="1">Uncharacterized protein</fullName>
    </submittedName>
</protein>
<proteinExistence type="predicted"/>
<reference evidence="1" key="1">
    <citation type="submission" date="2022-10" db="EMBL/GenBank/DDBJ databases">
        <title>Genome Sequence of Xylaria curta.</title>
        <authorList>
            <person name="Buettner E."/>
        </authorList>
    </citation>
    <scope>NUCLEOTIDE SEQUENCE</scope>
    <source>
        <strain evidence="1">Babe10</strain>
    </source>
</reference>
<accession>A0ACC1N3W1</accession>
<evidence type="ECO:0000313" key="1">
    <source>
        <dbReference type="EMBL" id="KAJ2973957.1"/>
    </source>
</evidence>
<organism evidence="1 2">
    <name type="scientific">Xylaria curta</name>
    <dbReference type="NCBI Taxonomy" id="42375"/>
    <lineage>
        <taxon>Eukaryota</taxon>
        <taxon>Fungi</taxon>
        <taxon>Dikarya</taxon>
        <taxon>Ascomycota</taxon>
        <taxon>Pezizomycotina</taxon>
        <taxon>Sordariomycetes</taxon>
        <taxon>Xylariomycetidae</taxon>
        <taxon>Xylariales</taxon>
        <taxon>Xylariaceae</taxon>
        <taxon>Xylaria</taxon>
    </lineage>
</organism>
<sequence>MNFEKKWELAERIGEIAEGIEGMAGREFDLFFFMLHGGLRLTWDRRNGWLEVCPGWGLFLRSFVFDIFSLAAVRVPVWVPVWKKRMKSALISMPWAIPPALLVLWSVVWMFRPTANENASWYSQEQSAEIPTPPLPWLPNEPTPNQETPEQLLAFPDPFSCFVSPDGGHPTNSAYPDSYSTTSLAPGAPDLISQDEPPLHDYHSWAPSGNDISTSLTTGSTSDPLVTEPLATPQPTYLQNSHPATFSNPEAQSRIQVDDDHPWNPYSDFFADSGPNNNLFLSPLPSFSSGTIAPSATVNPGIALPRASVQPSTTPSSHTPVFEIEVNTGVRCNHQDSRRDNLRRHMRLVHHIGNDPAYDKSSSASPKGLATTTTAYSEGNKRKHVEAMDMGDLSREELIKRLIERDVRLMQKENELREERLRTTELEQKLKTKEEKLKEMEIERRQLRKKFSTGAFYHPQNHHHGTSNVRHSYLLEEDLRNFDAQFFGINPVEAHSVDPQQRLLLETVYESLEAAGLSVKELQGSDTAVYVGVMSADFTDMIGRDTEMFPTYFATVSSLCTKLCRLSAGGESSVAVVAGSNLILGPEQYIAESKLQMLSPTGRSRMWDADADGYARGEGVAAIVLKKPSQAIADGDHIECVIRETGLNQDGRTPGITMPSATAQEALIRATYAKAGLDISKRADRPQFFEAHGTADPAYQGTPAGDPVEARAVSNAFFGPESHFIPSNSDDTLFVGSIKTVIGHTEGTAGLAAVIKASLALQAGIVPPNMLLNKVNPKIEPFYGKVQILSTARKWPKLVEGGVRRVSVNSFGFGGANCHAILESFEPKVTLYKQPSSNDATCFAPFLFSAASENSLTARLSGYREYFANGNAGATVKLRDLSSTLSNRRSTLPWRAVVPATNNVEDLIKKLDDCTDFTSEPSSSSSGKTKGSKPRILGIFTGQGAQWPQPPVTPPSGSADMVAS</sequence>
<keyword evidence="2" id="KW-1185">Reference proteome</keyword>
<gene>
    <name evidence="1" type="ORF">NUW58_g8811</name>
</gene>
<name>A0ACC1N3W1_9PEZI</name>
<evidence type="ECO:0000313" key="2">
    <source>
        <dbReference type="Proteomes" id="UP001143856"/>
    </source>
</evidence>